<protein>
    <submittedName>
        <fullName evidence="2">Glucokinase</fullName>
    </submittedName>
</protein>
<dbReference type="InterPro" id="IPR043129">
    <property type="entry name" value="ATPase_NBD"/>
</dbReference>
<dbReference type="GO" id="GO:0016301">
    <property type="term" value="F:kinase activity"/>
    <property type="evidence" value="ECO:0007669"/>
    <property type="project" value="UniProtKB-KW"/>
</dbReference>
<dbReference type="Proteomes" id="UP000199158">
    <property type="component" value="Unassembled WGS sequence"/>
</dbReference>
<keyword evidence="3" id="KW-1185">Reference proteome</keyword>
<dbReference type="AlphaFoldDB" id="A0A1H7ZUX0"/>
<keyword evidence="2" id="KW-0418">Kinase</keyword>
<dbReference type="PANTHER" id="PTHR18964">
    <property type="entry name" value="ROK (REPRESSOR, ORF, KINASE) FAMILY"/>
    <property type="match status" value="1"/>
</dbReference>
<name>A0A1H7ZUX0_9FIRM</name>
<dbReference type="Pfam" id="PF00480">
    <property type="entry name" value="ROK"/>
    <property type="match status" value="1"/>
</dbReference>
<reference evidence="2 3" key="1">
    <citation type="submission" date="2016-10" db="EMBL/GenBank/DDBJ databases">
        <authorList>
            <person name="de Groot N.N."/>
        </authorList>
    </citation>
    <scope>NUCLEOTIDE SEQUENCE [LARGE SCALE GENOMIC DNA]</scope>
    <source>
        <strain evidence="2 3">CGMCC 1.5070</strain>
    </source>
</reference>
<dbReference type="PANTHER" id="PTHR18964:SF149">
    <property type="entry name" value="BIFUNCTIONAL UDP-N-ACETYLGLUCOSAMINE 2-EPIMERASE_N-ACETYLMANNOSAMINE KINASE"/>
    <property type="match status" value="1"/>
</dbReference>
<dbReference type="EMBL" id="FOCG01000001">
    <property type="protein sequence ID" value="SEM61157.1"/>
    <property type="molecule type" value="Genomic_DNA"/>
</dbReference>
<dbReference type="STRING" id="474960.SAMN05216180_0849"/>
<evidence type="ECO:0000313" key="3">
    <source>
        <dbReference type="Proteomes" id="UP000199158"/>
    </source>
</evidence>
<gene>
    <name evidence="2" type="ORF">SAMN05216180_0849</name>
</gene>
<keyword evidence="2" id="KW-0808">Transferase</keyword>
<accession>A0A1H7ZUX0</accession>
<dbReference type="InterPro" id="IPR000600">
    <property type="entry name" value="ROK"/>
</dbReference>
<proteinExistence type="inferred from homology"/>
<dbReference type="SUPFAM" id="SSF53067">
    <property type="entry name" value="Actin-like ATPase domain"/>
    <property type="match status" value="1"/>
</dbReference>
<evidence type="ECO:0000256" key="1">
    <source>
        <dbReference type="ARBA" id="ARBA00006479"/>
    </source>
</evidence>
<dbReference type="RefSeq" id="WP_092751955.1">
    <property type="nucleotide sequence ID" value="NZ_FOCG01000001.1"/>
</dbReference>
<dbReference type="Gene3D" id="3.30.420.40">
    <property type="match status" value="2"/>
</dbReference>
<comment type="similarity">
    <text evidence="1">Belongs to the ROK (NagC/XylR) family.</text>
</comment>
<organism evidence="2 3">
    <name type="scientific">Hydrogenoanaerobacterium saccharovorans</name>
    <dbReference type="NCBI Taxonomy" id="474960"/>
    <lineage>
        <taxon>Bacteria</taxon>
        <taxon>Bacillati</taxon>
        <taxon>Bacillota</taxon>
        <taxon>Clostridia</taxon>
        <taxon>Eubacteriales</taxon>
        <taxon>Oscillospiraceae</taxon>
        <taxon>Hydrogenoanaerobacterium</taxon>
    </lineage>
</organism>
<dbReference type="OrthoDB" id="49666at2"/>
<sequence length="311" mass="34602">MNNKFWICMDVGGTQIKAGVLTQSGKILGELRTFSSNAKHSKTEICNHFVHIIRELYNQIKQMFPQEQWEICGVGMAFPGPFDYDAGICLMQNLDKYDALYGISLREEIAAILKKDPVLQHLRDIPFIFCNDVEAFALGEHALNPGFTRGLYVCIGTGCGSSFLVDGKLADNSIPGVPPNGWIYGLPFKDATIDDYLSKRGICKLALQEFGKPLEGKELAELAQEQDEKALHCFDRFGNYLNEALSPILNAFKPNALVLGGQLMKSFSLFGEPLQQFCNKNRIALRISPESSQSALIGLFHLFCPNIVLKQ</sequence>
<evidence type="ECO:0000313" key="2">
    <source>
        <dbReference type="EMBL" id="SEM61157.1"/>
    </source>
</evidence>